<dbReference type="AlphaFoldDB" id="A0A3B0CL08"/>
<dbReference type="RefSeq" id="WP_120747232.1">
    <property type="nucleotide sequence ID" value="NZ_RBAH01000006.1"/>
</dbReference>
<dbReference type="OrthoDB" id="2642114at2"/>
<evidence type="ECO:0000313" key="2">
    <source>
        <dbReference type="Proteomes" id="UP000282311"/>
    </source>
</evidence>
<reference evidence="1 2" key="1">
    <citation type="journal article" date="2007" name="Int. J. Syst. Evol. Microbiol.">
        <title>Paenibacillus ginsengarvi sp. nov., isolated from soil from ginseng cultivation.</title>
        <authorList>
            <person name="Yoon M.H."/>
            <person name="Ten L.N."/>
            <person name="Im W.T."/>
        </authorList>
    </citation>
    <scope>NUCLEOTIDE SEQUENCE [LARGE SCALE GENOMIC DNA]</scope>
    <source>
        <strain evidence="1 2">KCTC 13059</strain>
    </source>
</reference>
<proteinExistence type="predicted"/>
<gene>
    <name evidence="1" type="ORF">D7M11_10945</name>
</gene>
<comment type="caution">
    <text evidence="1">The sequence shown here is derived from an EMBL/GenBank/DDBJ whole genome shotgun (WGS) entry which is preliminary data.</text>
</comment>
<sequence length="67" mass="7430">MTDEAKKSLNEHAAEVATHHFNVSDYESSSETAQGIAITHEQLNDMYAIGTSDDTTGNERETEMGRR</sequence>
<accession>A0A3B0CL08</accession>
<dbReference type="InterPro" id="IPR025100">
    <property type="entry name" value="DUF4025"/>
</dbReference>
<evidence type="ECO:0000313" key="1">
    <source>
        <dbReference type="EMBL" id="RKN85027.1"/>
    </source>
</evidence>
<name>A0A3B0CL08_9BACL</name>
<protein>
    <submittedName>
        <fullName evidence="1">DUF4025 domain-containing protein</fullName>
    </submittedName>
</protein>
<dbReference type="EMBL" id="RBAH01000006">
    <property type="protein sequence ID" value="RKN85027.1"/>
    <property type="molecule type" value="Genomic_DNA"/>
</dbReference>
<dbReference type="Pfam" id="PF13217">
    <property type="entry name" value="DUF4025"/>
    <property type="match status" value="1"/>
</dbReference>
<keyword evidence="2" id="KW-1185">Reference proteome</keyword>
<dbReference type="Proteomes" id="UP000282311">
    <property type="component" value="Unassembled WGS sequence"/>
</dbReference>
<organism evidence="1 2">
    <name type="scientific">Paenibacillus ginsengarvi</name>
    <dbReference type="NCBI Taxonomy" id="400777"/>
    <lineage>
        <taxon>Bacteria</taxon>
        <taxon>Bacillati</taxon>
        <taxon>Bacillota</taxon>
        <taxon>Bacilli</taxon>
        <taxon>Bacillales</taxon>
        <taxon>Paenibacillaceae</taxon>
        <taxon>Paenibacillus</taxon>
    </lineage>
</organism>